<evidence type="ECO:0000259" key="6">
    <source>
        <dbReference type="Pfam" id="PF10475"/>
    </source>
</evidence>
<dbReference type="GeneID" id="112689910"/>
<dbReference type="CTD" id="55610"/>
<feature type="coiled-coil region" evidence="4">
    <location>
        <begin position="87"/>
        <end position="153"/>
    </location>
</feature>
<feature type="domain" description="Syndetin C-terminal" evidence="5">
    <location>
        <begin position="679"/>
        <end position="912"/>
    </location>
</feature>
<evidence type="ECO:0000313" key="8">
    <source>
        <dbReference type="RefSeq" id="XP_025419575.1"/>
    </source>
</evidence>
<dbReference type="InterPro" id="IPR040047">
    <property type="entry name" value="VPS50"/>
</dbReference>
<dbReference type="PANTHER" id="PTHR13258">
    <property type="entry name" value="SYNDETIN"/>
    <property type="match status" value="1"/>
</dbReference>
<dbReference type="InterPro" id="IPR019514">
    <property type="entry name" value="Syndetin_C"/>
</dbReference>
<evidence type="ECO:0000313" key="7">
    <source>
        <dbReference type="Proteomes" id="UP000694846"/>
    </source>
</evidence>
<name>A0A8B8G9Z1_9HEMI</name>
<evidence type="ECO:0000256" key="1">
    <source>
        <dbReference type="ARBA" id="ARBA00022448"/>
    </source>
</evidence>
<keyword evidence="1" id="KW-0813">Transport</keyword>
<evidence type="ECO:0000256" key="4">
    <source>
        <dbReference type="SAM" id="Coils"/>
    </source>
</evidence>
<keyword evidence="7" id="KW-1185">Reference proteome</keyword>
<feature type="domain" description="Vacuolar protein sorting-associated protein 54 N-terminal" evidence="6">
    <location>
        <begin position="58"/>
        <end position="345"/>
    </location>
</feature>
<dbReference type="GO" id="GO:0005829">
    <property type="term" value="C:cytosol"/>
    <property type="evidence" value="ECO:0007669"/>
    <property type="project" value="GOC"/>
</dbReference>
<dbReference type="GO" id="GO:0015031">
    <property type="term" value="P:protein transport"/>
    <property type="evidence" value="ECO:0007669"/>
    <property type="project" value="UniProtKB-KW"/>
</dbReference>
<proteinExistence type="predicted"/>
<evidence type="ECO:0000256" key="3">
    <source>
        <dbReference type="ARBA" id="ARBA00023054"/>
    </source>
</evidence>
<dbReference type="GO" id="GO:1990745">
    <property type="term" value="C:EARP complex"/>
    <property type="evidence" value="ECO:0007669"/>
    <property type="project" value="InterPro"/>
</dbReference>
<sequence>MAEFKQKLKNLLDTKTTVKVPLIGSQDFWDSSRRKSESFSLKTVNNDNTTEKCDAEIISNIDQVYFNNSEFDFARFELEKLPGVLDKKLTANDIKKLRAQHEIVEKQLLQLILENQAACDDELDKIGVLQNDLKSSLENCEHAKNRLKLAKRQITTAGLGLLGNCRKKSLILDLLNSLNNIKMLLQTEKKLEELVSQANYAKGIALLLECIQGASAFKQFTCIAALSVKLQDALIMTEEQLDIVLSNMCFNFDHEKYSAVQEAYRRLGKTRIAIDQLHMHYTSAVHSASFDTINLFVDTEKVENVKNSFNLLCQFVPDDQLIPCLIALSKIFWNILQSYKRAADWHREFKDNNTDHEDDIEECVNQEYISKKFEVGPTRLWGDIITKISNLVFNSNMTKFKFDDFLQILSILNKHIKIGEEFCNSKSEQLQNDTKKSCISYFHTYHKNCLDELTIFFENESWTPCPVKREFNLFQLQEFRTIKNHIQKSDTSHLTHSRSSSMDSSSISTSEFFHFQLDKSPFDNDFNTIYSEDILDTEMDANSICSDDSNNSYEEIDNYNIQAENYDRPPLLTNTTLTVMRHCGKYLKICSILKSISEDVVTCLCQLFEYYLYSIHLLFTSDNLPQICSNVNSVKLQSVITRIGNTLIQCNYEIEANHDPFIREPVALHMLSFSDANNLYGVSERIVAVESLVFLGEQYKLLLSYLNTLLTSDTSSYSLQQFYNQTVAVAVDLRKPVYGRVICKAIDYNQVLSMMAKVNWEVKDIMCEHSRYVDYFLQELRAFFKALKTSTSNIYLNEQILHSIWEAIGILVSSVFIEGFSLAKKCSNAGRALMQLDFTQFMSQVNSICPVNSLLHKELVEVYIKAYYLPETSLETWTRDHPEYSHKQLLAVINCVCQNNKRLRQKLTNALEESIQR</sequence>
<keyword evidence="2" id="KW-0653">Protein transport</keyword>
<accession>A0A8B8G9Z1</accession>
<keyword evidence="3 4" id="KW-0175">Coiled coil</keyword>
<dbReference type="GO" id="GO:0000149">
    <property type="term" value="F:SNARE binding"/>
    <property type="evidence" value="ECO:0007669"/>
    <property type="project" value="TreeGrafter"/>
</dbReference>
<protein>
    <submittedName>
        <fullName evidence="8">Syndetin</fullName>
    </submittedName>
</protein>
<dbReference type="OrthoDB" id="10263345at2759"/>
<dbReference type="GO" id="GO:0042147">
    <property type="term" value="P:retrograde transport, endosome to Golgi"/>
    <property type="evidence" value="ECO:0007669"/>
    <property type="project" value="InterPro"/>
</dbReference>
<gene>
    <name evidence="8" type="primary">LOC112689910</name>
</gene>
<dbReference type="InterPro" id="IPR019515">
    <property type="entry name" value="VPS54_N"/>
</dbReference>
<dbReference type="Proteomes" id="UP000694846">
    <property type="component" value="Unplaced"/>
</dbReference>
<dbReference type="Pfam" id="PF10475">
    <property type="entry name" value="Vps54_N"/>
    <property type="match status" value="1"/>
</dbReference>
<dbReference type="Pfam" id="PF10474">
    <property type="entry name" value="Syndetin_C"/>
    <property type="match status" value="1"/>
</dbReference>
<dbReference type="RefSeq" id="XP_025419575.1">
    <property type="nucleotide sequence ID" value="XM_025563790.1"/>
</dbReference>
<evidence type="ECO:0000259" key="5">
    <source>
        <dbReference type="Pfam" id="PF10474"/>
    </source>
</evidence>
<dbReference type="AlphaFoldDB" id="A0A8B8G9Z1"/>
<dbReference type="GO" id="GO:0032456">
    <property type="term" value="P:endocytic recycling"/>
    <property type="evidence" value="ECO:0007669"/>
    <property type="project" value="InterPro"/>
</dbReference>
<evidence type="ECO:0000256" key="2">
    <source>
        <dbReference type="ARBA" id="ARBA00022927"/>
    </source>
</evidence>
<dbReference type="PANTHER" id="PTHR13258:SF0">
    <property type="entry name" value="SYNDETIN"/>
    <property type="match status" value="1"/>
</dbReference>
<organism evidence="7 8">
    <name type="scientific">Sipha flava</name>
    <name type="common">yellow sugarcane aphid</name>
    <dbReference type="NCBI Taxonomy" id="143950"/>
    <lineage>
        <taxon>Eukaryota</taxon>
        <taxon>Metazoa</taxon>
        <taxon>Ecdysozoa</taxon>
        <taxon>Arthropoda</taxon>
        <taxon>Hexapoda</taxon>
        <taxon>Insecta</taxon>
        <taxon>Pterygota</taxon>
        <taxon>Neoptera</taxon>
        <taxon>Paraneoptera</taxon>
        <taxon>Hemiptera</taxon>
        <taxon>Sternorrhyncha</taxon>
        <taxon>Aphidomorpha</taxon>
        <taxon>Aphidoidea</taxon>
        <taxon>Aphididae</taxon>
        <taxon>Sipha</taxon>
    </lineage>
</organism>
<reference evidence="8" key="1">
    <citation type="submission" date="2025-08" db="UniProtKB">
        <authorList>
            <consortium name="RefSeq"/>
        </authorList>
    </citation>
    <scope>IDENTIFICATION</scope>
    <source>
        <tissue evidence="8">Whole body</tissue>
    </source>
</reference>